<gene>
    <name evidence="6" type="ORF">ACFQDO_15635</name>
</gene>
<evidence type="ECO:0000256" key="4">
    <source>
        <dbReference type="PROSITE-ProRule" id="PRU00335"/>
    </source>
</evidence>
<keyword evidence="7" id="KW-1185">Reference proteome</keyword>
<dbReference type="PROSITE" id="PS01081">
    <property type="entry name" value="HTH_TETR_1"/>
    <property type="match status" value="1"/>
</dbReference>
<evidence type="ECO:0000256" key="3">
    <source>
        <dbReference type="ARBA" id="ARBA00023163"/>
    </source>
</evidence>
<comment type="caution">
    <text evidence="6">The sequence shown here is derived from an EMBL/GenBank/DDBJ whole genome shotgun (WGS) entry which is preliminary data.</text>
</comment>
<feature type="domain" description="HTH tetR-type" evidence="5">
    <location>
        <begin position="15"/>
        <end position="75"/>
    </location>
</feature>
<dbReference type="PROSITE" id="PS50977">
    <property type="entry name" value="HTH_TETR_2"/>
    <property type="match status" value="1"/>
</dbReference>
<dbReference type="InterPro" id="IPR023772">
    <property type="entry name" value="DNA-bd_HTH_TetR-type_CS"/>
</dbReference>
<sequence>MTSATDERARPRIEGEREEQIFAATLSLLSDVGYDRLTMDAVASAARASKATLYRRWSTKADLVVDAVSRAACMPSPDAVDTGSLRGDLLAMSCGVGGLTDTVPLAVMSSLVTALHREPELKDAFHRRFLAPRLQLTQELFERAAARGELAEGADPELLAQVLPAVAIHRTFIFGEAPKDGFVERVIDEIVLPACRTETVR</sequence>
<keyword evidence="3" id="KW-0804">Transcription</keyword>
<protein>
    <submittedName>
        <fullName evidence="6">TetR/AcrR family transcriptional regulator</fullName>
    </submittedName>
</protein>
<dbReference type="Gene3D" id="1.10.357.10">
    <property type="entry name" value="Tetracycline Repressor, domain 2"/>
    <property type="match status" value="1"/>
</dbReference>
<evidence type="ECO:0000256" key="1">
    <source>
        <dbReference type="ARBA" id="ARBA00023015"/>
    </source>
</evidence>
<evidence type="ECO:0000313" key="6">
    <source>
        <dbReference type="EMBL" id="MFC6008568.1"/>
    </source>
</evidence>
<dbReference type="PANTHER" id="PTHR30055">
    <property type="entry name" value="HTH-TYPE TRANSCRIPTIONAL REGULATOR RUTR"/>
    <property type="match status" value="1"/>
</dbReference>
<dbReference type="RefSeq" id="WP_345714517.1">
    <property type="nucleotide sequence ID" value="NZ_BAABFP010000002.1"/>
</dbReference>
<dbReference type="InterPro" id="IPR011075">
    <property type="entry name" value="TetR_C"/>
</dbReference>
<dbReference type="SUPFAM" id="SSF46689">
    <property type="entry name" value="Homeodomain-like"/>
    <property type="match status" value="1"/>
</dbReference>
<evidence type="ECO:0000259" key="5">
    <source>
        <dbReference type="PROSITE" id="PS50977"/>
    </source>
</evidence>
<accession>A0ABW1JIR3</accession>
<dbReference type="InterPro" id="IPR001647">
    <property type="entry name" value="HTH_TetR"/>
</dbReference>
<dbReference type="InterPro" id="IPR036271">
    <property type="entry name" value="Tet_transcr_reg_TetR-rel_C_sf"/>
</dbReference>
<dbReference type="Proteomes" id="UP001596189">
    <property type="component" value="Unassembled WGS sequence"/>
</dbReference>
<name>A0ABW1JIR3_9ACTN</name>
<dbReference type="Gene3D" id="1.10.10.60">
    <property type="entry name" value="Homeodomain-like"/>
    <property type="match status" value="1"/>
</dbReference>
<dbReference type="InterPro" id="IPR050109">
    <property type="entry name" value="HTH-type_TetR-like_transc_reg"/>
</dbReference>
<proteinExistence type="predicted"/>
<dbReference type="Pfam" id="PF00440">
    <property type="entry name" value="TetR_N"/>
    <property type="match status" value="1"/>
</dbReference>
<dbReference type="SUPFAM" id="SSF48498">
    <property type="entry name" value="Tetracyclin repressor-like, C-terminal domain"/>
    <property type="match status" value="1"/>
</dbReference>
<reference evidence="7" key="1">
    <citation type="journal article" date="2019" name="Int. J. Syst. Evol. Microbiol.">
        <title>The Global Catalogue of Microorganisms (GCM) 10K type strain sequencing project: providing services to taxonomists for standard genome sequencing and annotation.</title>
        <authorList>
            <consortium name="The Broad Institute Genomics Platform"/>
            <consortium name="The Broad Institute Genome Sequencing Center for Infectious Disease"/>
            <person name="Wu L."/>
            <person name="Ma J."/>
        </authorList>
    </citation>
    <scope>NUCLEOTIDE SEQUENCE [LARGE SCALE GENOMIC DNA]</scope>
    <source>
        <strain evidence="7">KACC 14249</strain>
    </source>
</reference>
<feature type="DNA-binding region" description="H-T-H motif" evidence="4">
    <location>
        <begin position="38"/>
        <end position="57"/>
    </location>
</feature>
<dbReference type="EMBL" id="JBHSRD010000006">
    <property type="protein sequence ID" value="MFC6008568.1"/>
    <property type="molecule type" value="Genomic_DNA"/>
</dbReference>
<dbReference type="PRINTS" id="PR00455">
    <property type="entry name" value="HTHTETR"/>
</dbReference>
<dbReference type="Pfam" id="PF16859">
    <property type="entry name" value="TetR_C_11"/>
    <property type="match status" value="1"/>
</dbReference>
<keyword evidence="1" id="KW-0805">Transcription regulation</keyword>
<organism evidence="6 7">
    <name type="scientific">Angustibacter luteus</name>
    <dbReference type="NCBI Taxonomy" id="658456"/>
    <lineage>
        <taxon>Bacteria</taxon>
        <taxon>Bacillati</taxon>
        <taxon>Actinomycetota</taxon>
        <taxon>Actinomycetes</taxon>
        <taxon>Kineosporiales</taxon>
        <taxon>Kineosporiaceae</taxon>
    </lineage>
</organism>
<dbReference type="InterPro" id="IPR009057">
    <property type="entry name" value="Homeodomain-like_sf"/>
</dbReference>
<keyword evidence="2 4" id="KW-0238">DNA-binding</keyword>
<evidence type="ECO:0000256" key="2">
    <source>
        <dbReference type="ARBA" id="ARBA00023125"/>
    </source>
</evidence>
<dbReference type="PANTHER" id="PTHR30055:SF148">
    <property type="entry name" value="TETR-FAMILY TRANSCRIPTIONAL REGULATOR"/>
    <property type="match status" value="1"/>
</dbReference>
<evidence type="ECO:0000313" key="7">
    <source>
        <dbReference type="Proteomes" id="UP001596189"/>
    </source>
</evidence>